<dbReference type="EMBL" id="GBRH01204623">
    <property type="protein sequence ID" value="JAD93272.1"/>
    <property type="molecule type" value="Transcribed_RNA"/>
</dbReference>
<proteinExistence type="predicted"/>
<protein>
    <submittedName>
        <fullName evidence="1">Uncharacterized protein</fullName>
    </submittedName>
</protein>
<dbReference type="AlphaFoldDB" id="A0A0A9EBA7"/>
<reference evidence="1" key="1">
    <citation type="submission" date="2014-09" db="EMBL/GenBank/DDBJ databases">
        <authorList>
            <person name="Magalhaes I.L.F."/>
            <person name="Oliveira U."/>
            <person name="Santos F.R."/>
            <person name="Vidigal T.H.D.A."/>
            <person name="Brescovit A.D."/>
            <person name="Santos A.J."/>
        </authorList>
    </citation>
    <scope>NUCLEOTIDE SEQUENCE</scope>
    <source>
        <tissue evidence="1">Shoot tissue taken approximately 20 cm above the soil surface</tissue>
    </source>
</reference>
<sequence length="62" mass="7526">MKLRPLRRLRLTLAFSVHCHHSVLLQHQWCRCWFQQPAPLQHSLHQLFRRFLLLSCDPALLQ</sequence>
<name>A0A0A9EBA7_ARUDO</name>
<organism evidence="1">
    <name type="scientific">Arundo donax</name>
    <name type="common">Giant reed</name>
    <name type="synonym">Donax arundinaceus</name>
    <dbReference type="NCBI Taxonomy" id="35708"/>
    <lineage>
        <taxon>Eukaryota</taxon>
        <taxon>Viridiplantae</taxon>
        <taxon>Streptophyta</taxon>
        <taxon>Embryophyta</taxon>
        <taxon>Tracheophyta</taxon>
        <taxon>Spermatophyta</taxon>
        <taxon>Magnoliopsida</taxon>
        <taxon>Liliopsida</taxon>
        <taxon>Poales</taxon>
        <taxon>Poaceae</taxon>
        <taxon>PACMAD clade</taxon>
        <taxon>Arundinoideae</taxon>
        <taxon>Arundineae</taxon>
        <taxon>Arundo</taxon>
    </lineage>
</organism>
<evidence type="ECO:0000313" key="1">
    <source>
        <dbReference type="EMBL" id="JAD93272.1"/>
    </source>
</evidence>
<accession>A0A0A9EBA7</accession>
<reference evidence="1" key="2">
    <citation type="journal article" date="2015" name="Data Brief">
        <title>Shoot transcriptome of the giant reed, Arundo donax.</title>
        <authorList>
            <person name="Barrero R.A."/>
            <person name="Guerrero F.D."/>
            <person name="Moolhuijzen P."/>
            <person name="Goolsby J.A."/>
            <person name="Tidwell J."/>
            <person name="Bellgard S.E."/>
            <person name="Bellgard M.I."/>
        </authorList>
    </citation>
    <scope>NUCLEOTIDE SEQUENCE</scope>
    <source>
        <tissue evidence="1">Shoot tissue taken approximately 20 cm above the soil surface</tissue>
    </source>
</reference>